<name>A0A438HD66_VITVI</name>
<dbReference type="EMBL" id="QGNW01000240">
    <property type="protein sequence ID" value="RVW82414.1"/>
    <property type="molecule type" value="Genomic_DNA"/>
</dbReference>
<dbReference type="Gene3D" id="1.25.40.10">
    <property type="entry name" value="Tetratricopeptide repeat domain"/>
    <property type="match status" value="1"/>
</dbReference>
<dbReference type="GO" id="GO:0003723">
    <property type="term" value="F:RNA binding"/>
    <property type="evidence" value="ECO:0007669"/>
    <property type="project" value="InterPro"/>
</dbReference>
<protein>
    <submittedName>
        <fullName evidence="2">Pentatricopeptide repeat-containing protein, chloroplastic/mitochondrial</fullName>
    </submittedName>
</protein>
<dbReference type="InterPro" id="IPR046960">
    <property type="entry name" value="PPR_At4g14850-like_plant"/>
</dbReference>
<evidence type="ECO:0000256" key="1">
    <source>
        <dbReference type="SAM" id="MobiDB-lite"/>
    </source>
</evidence>
<dbReference type="Proteomes" id="UP000288805">
    <property type="component" value="Unassembled WGS sequence"/>
</dbReference>
<dbReference type="PANTHER" id="PTHR47926:SF508">
    <property type="entry name" value="PENTATRICOPEPTIDE REPEAT-CONTAINING PROTEIN"/>
    <property type="match status" value="1"/>
</dbReference>
<accession>A0A438HD66</accession>
<feature type="region of interest" description="Disordered" evidence="1">
    <location>
        <begin position="127"/>
        <end position="148"/>
    </location>
</feature>
<dbReference type="GO" id="GO:0009451">
    <property type="term" value="P:RNA modification"/>
    <property type="evidence" value="ECO:0007669"/>
    <property type="project" value="InterPro"/>
</dbReference>
<dbReference type="InterPro" id="IPR011990">
    <property type="entry name" value="TPR-like_helical_dom_sf"/>
</dbReference>
<reference evidence="2 3" key="1">
    <citation type="journal article" date="2018" name="PLoS Genet.">
        <title>Population sequencing reveals clonal diversity and ancestral inbreeding in the grapevine cultivar Chardonnay.</title>
        <authorList>
            <person name="Roach M.J."/>
            <person name="Johnson D.L."/>
            <person name="Bohlmann J."/>
            <person name="van Vuuren H.J."/>
            <person name="Jones S.J."/>
            <person name="Pretorius I.S."/>
            <person name="Schmidt S.A."/>
            <person name="Borneman A.R."/>
        </authorList>
    </citation>
    <scope>NUCLEOTIDE SEQUENCE [LARGE SCALE GENOMIC DNA]</scope>
    <source>
        <strain evidence="3">cv. Chardonnay</strain>
        <tissue evidence="2">Leaf</tissue>
    </source>
</reference>
<comment type="caution">
    <text evidence="2">The sequence shown here is derived from an EMBL/GenBank/DDBJ whole genome shotgun (WGS) entry which is preliminary data.</text>
</comment>
<sequence>MPRSGPLFPRLLFQIEAHLTSSPVFMTLFEDAHIRTSFSKSSLFPRRLTPSSLFPPSQVTFCPPIHRSASMAFPTTPFSCTPHADDLLLSARAPQSTNLILCQPLQKRHVVSRDRATWPNNLHESCNSSTFPSSPRHQQQRLLHPSPPPSPLPKFMHLHVSAQATSRPDNSDHIFPPSKHLLSLQSDFGFLPPYMISVTRFGFSIKIENPNSFMWNALIRACARSTDRNNMPLRFITECWSKEVLCQDKHTFPFVLKACAYLFALSEGEQIHAQILKLGFDSDVYINNSLVHFYATCDRLDFAKGGV</sequence>
<feature type="compositionally biased region" description="Polar residues" evidence="1">
    <location>
        <begin position="127"/>
        <end position="141"/>
    </location>
</feature>
<gene>
    <name evidence="2" type="primary">PCMP-H51_3</name>
    <name evidence="2" type="ORF">CK203_049015</name>
</gene>
<organism evidence="2 3">
    <name type="scientific">Vitis vinifera</name>
    <name type="common">Grape</name>
    <dbReference type="NCBI Taxonomy" id="29760"/>
    <lineage>
        <taxon>Eukaryota</taxon>
        <taxon>Viridiplantae</taxon>
        <taxon>Streptophyta</taxon>
        <taxon>Embryophyta</taxon>
        <taxon>Tracheophyta</taxon>
        <taxon>Spermatophyta</taxon>
        <taxon>Magnoliopsida</taxon>
        <taxon>eudicotyledons</taxon>
        <taxon>Gunneridae</taxon>
        <taxon>Pentapetalae</taxon>
        <taxon>rosids</taxon>
        <taxon>Vitales</taxon>
        <taxon>Vitaceae</taxon>
        <taxon>Viteae</taxon>
        <taxon>Vitis</taxon>
    </lineage>
</organism>
<evidence type="ECO:0000313" key="3">
    <source>
        <dbReference type="Proteomes" id="UP000288805"/>
    </source>
</evidence>
<dbReference type="PANTHER" id="PTHR47926">
    <property type="entry name" value="PENTATRICOPEPTIDE REPEAT-CONTAINING PROTEIN"/>
    <property type="match status" value="1"/>
</dbReference>
<dbReference type="AlphaFoldDB" id="A0A438HD66"/>
<proteinExistence type="predicted"/>
<evidence type="ECO:0000313" key="2">
    <source>
        <dbReference type="EMBL" id="RVW82414.1"/>
    </source>
</evidence>